<reference evidence="3" key="1">
    <citation type="submission" date="2016-10" db="EMBL/GenBank/DDBJ databases">
        <title>Sequence of Gallionella enrichment culture.</title>
        <authorList>
            <person name="Poehlein A."/>
            <person name="Muehling M."/>
            <person name="Daniel R."/>
        </authorList>
    </citation>
    <scope>NUCLEOTIDE SEQUENCE</scope>
</reference>
<gene>
    <name evidence="3" type="ORF">GALL_329860</name>
</gene>
<protein>
    <recommendedName>
        <fullName evidence="2">Antitoxin FitA-like ribbon-helix-helix domain-containing protein</fullName>
    </recommendedName>
</protein>
<dbReference type="AlphaFoldDB" id="A0A1J5QP78"/>
<dbReference type="Gene3D" id="1.10.1220.10">
    <property type="entry name" value="Met repressor-like"/>
    <property type="match status" value="1"/>
</dbReference>
<dbReference type="InterPro" id="IPR053853">
    <property type="entry name" value="FitA-like_RHH"/>
</dbReference>
<proteinExistence type="predicted"/>
<dbReference type="InterPro" id="IPR010985">
    <property type="entry name" value="Ribbon_hlx_hlx"/>
</dbReference>
<sequence length="85" mass="9597">MASITIRNLDDDIKHRLRVRAAMHGRSMEEEAREILRRVMNESTPPRDLAAAIRSRLTPAARADVQLPAREPMRKPPAFDPGSDP</sequence>
<dbReference type="Pfam" id="PF22513">
    <property type="entry name" value="FitA-like_RHH"/>
    <property type="match status" value="1"/>
</dbReference>
<evidence type="ECO:0000313" key="3">
    <source>
        <dbReference type="EMBL" id="OIQ85194.1"/>
    </source>
</evidence>
<dbReference type="EMBL" id="MLJW01000562">
    <property type="protein sequence ID" value="OIQ85194.1"/>
    <property type="molecule type" value="Genomic_DNA"/>
</dbReference>
<feature type="region of interest" description="Disordered" evidence="1">
    <location>
        <begin position="59"/>
        <end position="85"/>
    </location>
</feature>
<comment type="caution">
    <text evidence="3">The sequence shown here is derived from an EMBL/GenBank/DDBJ whole genome shotgun (WGS) entry which is preliminary data.</text>
</comment>
<organism evidence="3">
    <name type="scientific">mine drainage metagenome</name>
    <dbReference type="NCBI Taxonomy" id="410659"/>
    <lineage>
        <taxon>unclassified sequences</taxon>
        <taxon>metagenomes</taxon>
        <taxon>ecological metagenomes</taxon>
    </lineage>
</organism>
<evidence type="ECO:0000259" key="2">
    <source>
        <dbReference type="Pfam" id="PF22513"/>
    </source>
</evidence>
<dbReference type="SUPFAM" id="SSF47598">
    <property type="entry name" value="Ribbon-helix-helix"/>
    <property type="match status" value="1"/>
</dbReference>
<name>A0A1J5QP78_9ZZZZ</name>
<feature type="domain" description="Antitoxin FitA-like ribbon-helix-helix" evidence="2">
    <location>
        <begin position="2"/>
        <end position="39"/>
    </location>
</feature>
<evidence type="ECO:0000256" key="1">
    <source>
        <dbReference type="SAM" id="MobiDB-lite"/>
    </source>
</evidence>
<dbReference type="InterPro" id="IPR013321">
    <property type="entry name" value="Arc_rbn_hlx_hlx"/>
</dbReference>
<accession>A0A1J5QP78</accession>
<dbReference type="GO" id="GO:0006355">
    <property type="term" value="P:regulation of DNA-templated transcription"/>
    <property type="evidence" value="ECO:0007669"/>
    <property type="project" value="InterPro"/>
</dbReference>